<sequence>MLQGAVSGASMEVDLRALCDGDFVCLHDETFDRETNAAGPVRDFTSSDVGSILMRNDDGRLADVRPILLGDLAAAMSGEAVHPGALMQLDFKDDIATLSADHRRRFHDCLAACASRFILSGDDPAGLLSLGAGLSGLKIGYDPCRDDTLTQLQRSGAFEAFARDAVRMVPFAAYVYLEYPIILAGLDAGVNVVSIFQSAGMKVDAYTLNSDHSGVEETLGRLVQVGVDQITTDEPLVLERLLSRVIPQRG</sequence>
<evidence type="ECO:0000313" key="1">
    <source>
        <dbReference type="EMBL" id="MBP1872527.1"/>
    </source>
</evidence>
<name>A0ACC5SUF4_ENSAD</name>
<reference evidence="1" key="1">
    <citation type="submission" date="2021-03" db="EMBL/GenBank/DDBJ databases">
        <title>Genomic Encyclopedia of Type Strains, Phase IV (KMG-IV): sequencing the most valuable type-strain genomes for metagenomic binning, comparative biology and taxonomic classification.</title>
        <authorList>
            <person name="Goeker M."/>
        </authorList>
    </citation>
    <scope>NUCLEOTIDE SEQUENCE</scope>
    <source>
        <strain evidence="1">DSM 18131</strain>
    </source>
</reference>
<evidence type="ECO:0000313" key="2">
    <source>
        <dbReference type="Proteomes" id="UP000823773"/>
    </source>
</evidence>
<accession>A0ACC5SUF4</accession>
<organism evidence="1 2">
    <name type="scientific">Ensifer adhaerens</name>
    <name type="common">Sinorhizobium morelense</name>
    <dbReference type="NCBI Taxonomy" id="106592"/>
    <lineage>
        <taxon>Bacteria</taxon>
        <taxon>Pseudomonadati</taxon>
        <taxon>Pseudomonadota</taxon>
        <taxon>Alphaproteobacteria</taxon>
        <taxon>Hyphomicrobiales</taxon>
        <taxon>Rhizobiaceae</taxon>
        <taxon>Sinorhizobium/Ensifer group</taxon>
        <taxon>Ensifer</taxon>
    </lineage>
</organism>
<proteinExistence type="predicted"/>
<dbReference type="Proteomes" id="UP000823773">
    <property type="component" value="Unassembled WGS sequence"/>
</dbReference>
<protein>
    <submittedName>
        <fullName evidence="1">Glycerophosphoryl diester phosphodiesterase</fullName>
    </submittedName>
</protein>
<keyword evidence="2" id="KW-1185">Reference proteome</keyword>
<gene>
    <name evidence="1" type="ORF">J2Z19_002239</name>
</gene>
<comment type="caution">
    <text evidence="1">The sequence shown here is derived from an EMBL/GenBank/DDBJ whole genome shotgun (WGS) entry which is preliminary data.</text>
</comment>
<dbReference type="EMBL" id="JAGGJR010000003">
    <property type="protein sequence ID" value="MBP1872527.1"/>
    <property type="molecule type" value="Genomic_DNA"/>
</dbReference>